<evidence type="ECO:0000313" key="5">
    <source>
        <dbReference type="Proteomes" id="UP000219743"/>
    </source>
</evidence>
<proteinExistence type="predicted"/>
<dbReference type="InterPro" id="IPR010982">
    <property type="entry name" value="Lambda_DNA-bd_dom_sf"/>
</dbReference>
<evidence type="ECO:0000256" key="1">
    <source>
        <dbReference type="ARBA" id="ARBA00023125"/>
    </source>
</evidence>
<dbReference type="GO" id="GO:0003677">
    <property type="term" value="F:DNA binding"/>
    <property type="evidence" value="ECO:0007669"/>
    <property type="project" value="UniProtKB-KW"/>
</dbReference>
<evidence type="ECO:0000313" key="4">
    <source>
        <dbReference type="EMBL" id="PFD16684.1"/>
    </source>
</evidence>
<dbReference type="AlphaFoldDB" id="A0A9X6VGT3"/>
<sequence>MKNNIFGQNLRNIRTLRKISLHALGKELDVTGSAISAWELGKKEPNFDMLKKIANYFMVSTDYLLNHQVLENEEQKKEVVTQLANKLYAKSQDIPVFEKELLSYIAYLDFKKKSEQTALENDENEIEDENTEKDS</sequence>
<keyword evidence="1" id="KW-0238">DNA-binding</keyword>
<feature type="domain" description="HTH cro/C1-type" evidence="3">
    <location>
        <begin position="10"/>
        <end position="64"/>
    </location>
</feature>
<protein>
    <submittedName>
        <fullName evidence="4">Transcriptional regulator</fullName>
    </submittedName>
</protein>
<accession>A0A9X6VGT3</accession>
<dbReference type="Proteomes" id="UP000219743">
    <property type="component" value="Unassembled WGS sequence"/>
</dbReference>
<dbReference type="CDD" id="cd00093">
    <property type="entry name" value="HTH_XRE"/>
    <property type="match status" value="1"/>
</dbReference>
<reference evidence="4 5" key="1">
    <citation type="submission" date="2017-09" db="EMBL/GenBank/DDBJ databases">
        <title>Large-scale bioinformatics analysis of Bacillus genomes uncovers conserved roles of natural products in bacterial physiology.</title>
        <authorList>
            <consortium name="Agbiome Team Llc"/>
            <person name="Bleich R.M."/>
            <person name="Kirk G.J."/>
            <person name="Santa Maria K.C."/>
            <person name="Allen S.E."/>
            <person name="Farag S."/>
            <person name="Shank E.A."/>
            <person name="Bowers A."/>
        </authorList>
    </citation>
    <scope>NUCLEOTIDE SEQUENCE [LARGE SCALE GENOMIC DNA]</scope>
    <source>
        <strain evidence="4 5">AFS024404</strain>
    </source>
</reference>
<dbReference type="Pfam" id="PF01381">
    <property type="entry name" value="HTH_3"/>
    <property type="match status" value="1"/>
</dbReference>
<dbReference type="PROSITE" id="PS50943">
    <property type="entry name" value="HTH_CROC1"/>
    <property type="match status" value="1"/>
</dbReference>
<dbReference type="RefSeq" id="WP_098330422.1">
    <property type="nucleotide sequence ID" value="NZ_NTRC01000030.1"/>
</dbReference>
<comment type="caution">
    <text evidence="4">The sequence shown here is derived from an EMBL/GenBank/DDBJ whole genome shotgun (WGS) entry which is preliminary data.</text>
</comment>
<evidence type="ECO:0000256" key="2">
    <source>
        <dbReference type="SAM" id="Coils"/>
    </source>
</evidence>
<organism evidence="4 5">
    <name type="scientific">Bacillus cereus</name>
    <dbReference type="NCBI Taxonomy" id="1396"/>
    <lineage>
        <taxon>Bacteria</taxon>
        <taxon>Bacillati</taxon>
        <taxon>Bacillota</taxon>
        <taxon>Bacilli</taxon>
        <taxon>Bacillales</taxon>
        <taxon>Bacillaceae</taxon>
        <taxon>Bacillus</taxon>
        <taxon>Bacillus cereus group</taxon>
    </lineage>
</organism>
<dbReference type="EMBL" id="NTRC01000030">
    <property type="protein sequence ID" value="PFD16684.1"/>
    <property type="molecule type" value="Genomic_DNA"/>
</dbReference>
<dbReference type="SUPFAM" id="SSF47413">
    <property type="entry name" value="lambda repressor-like DNA-binding domains"/>
    <property type="match status" value="1"/>
</dbReference>
<dbReference type="PANTHER" id="PTHR46558">
    <property type="entry name" value="TRACRIPTIONAL REGULATORY PROTEIN-RELATED-RELATED"/>
    <property type="match status" value="1"/>
</dbReference>
<dbReference type="InterPro" id="IPR001387">
    <property type="entry name" value="Cro/C1-type_HTH"/>
</dbReference>
<name>A0A9X6VGT3_BACCE</name>
<gene>
    <name evidence="4" type="ORF">CN263_26295</name>
</gene>
<evidence type="ECO:0000259" key="3">
    <source>
        <dbReference type="PROSITE" id="PS50943"/>
    </source>
</evidence>
<dbReference type="Gene3D" id="1.10.260.40">
    <property type="entry name" value="lambda repressor-like DNA-binding domains"/>
    <property type="match status" value="1"/>
</dbReference>
<keyword evidence="2" id="KW-0175">Coiled coil</keyword>
<dbReference type="SMART" id="SM00530">
    <property type="entry name" value="HTH_XRE"/>
    <property type="match status" value="1"/>
</dbReference>
<feature type="coiled-coil region" evidence="2">
    <location>
        <begin position="70"/>
        <end position="132"/>
    </location>
</feature>
<dbReference type="PANTHER" id="PTHR46558:SF11">
    <property type="entry name" value="HTH-TYPE TRANSCRIPTIONAL REGULATOR XRE"/>
    <property type="match status" value="1"/>
</dbReference>